<evidence type="ECO:0000256" key="5">
    <source>
        <dbReference type="ARBA" id="ARBA00023125"/>
    </source>
</evidence>
<evidence type="ECO:0000256" key="1">
    <source>
        <dbReference type="ARBA" id="ARBA00004496"/>
    </source>
</evidence>
<reference evidence="11 12" key="1">
    <citation type="submission" date="2021-01" db="EMBL/GenBank/DDBJ databases">
        <title>Genomic Encyclopedia of Type Strains, Phase IV (KMG-IV): sequencing the most valuable type-strain genomes for metagenomic binning, comparative biology and taxonomic classification.</title>
        <authorList>
            <person name="Goeker M."/>
        </authorList>
    </citation>
    <scope>NUCLEOTIDE SEQUENCE [LARGE SCALE GENOMIC DNA]</scope>
    <source>
        <strain evidence="11 12">DSM 24834</strain>
    </source>
</reference>
<dbReference type="InterPro" id="IPR001867">
    <property type="entry name" value="OmpR/PhoB-type_DNA-bd"/>
</dbReference>
<dbReference type="Gene3D" id="1.10.10.10">
    <property type="entry name" value="Winged helix-like DNA-binding domain superfamily/Winged helix DNA-binding domain"/>
    <property type="match status" value="1"/>
</dbReference>
<feature type="domain" description="Response regulatory" evidence="9">
    <location>
        <begin position="3"/>
        <end position="119"/>
    </location>
</feature>
<name>A0ABS2NEA9_9BACI</name>
<keyword evidence="5 8" id="KW-0238">DNA-binding</keyword>
<dbReference type="CDD" id="cd00383">
    <property type="entry name" value="trans_reg_C"/>
    <property type="match status" value="1"/>
</dbReference>
<evidence type="ECO:0000256" key="7">
    <source>
        <dbReference type="PROSITE-ProRule" id="PRU00169"/>
    </source>
</evidence>
<dbReference type="SUPFAM" id="SSF52172">
    <property type="entry name" value="CheY-like"/>
    <property type="match status" value="1"/>
</dbReference>
<protein>
    <submittedName>
        <fullName evidence="11">DNA-binding response OmpR family regulator</fullName>
    </submittedName>
</protein>
<evidence type="ECO:0000313" key="12">
    <source>
        <dbReference type="Proteomes" id="UP001646157"/>
    </source>
</evidence>
<sequence>MEHILIVEDEESIRGFVEINLKRYGFMVSQASSAEQGLEILKNSSRPIDIILLDVMLPGMNGFEACKVIRERNQSIGIIMLTAKVQEMDKVHGLMNGADDYISKPFSPNELIARVQSLSRRIKVHQEPKVVPPKIYLDEEKRLLMVEENKVELSPIEYELLALIMNAKGKAISRIDLLDEVWGLDYAGDTKIVDVNIRRIRQKLETEPSNPKYLLTVWGYGYRWNENIKEDPHGN</sequence>
<comment type="caution">
    <text evidence="11">The sequence shown here is derived from an EMBL/GenBank/DDBJ whole genome shotgun (WGS) entry which is preliminary data.</text>
</comment>
<dbReference type="RefSeq" id="WP_205173234.1">
    <property type="nucleotide sequence ID" value="NZ_JAFBDZ010000002.1"/>
</dbReference>
<dbReference type="InterPro" id="IPR039420">
    <property type="entry name" value="WalR-like"/>
</dbReference>
<accession>A0ABS2NEA9</accession>
<dbReference type="PANTHER" id="PTHR48111:SF54">
    <property type="entry name" value="STAGE 0 SPORULATION PROTEIN A HOMOLOG"/>
    <property type="match status" value="1"/>
</dbReference>
<dbReference type="PROSITE" id="PS50110">
    <property type="entry name" value="RESPONSE_REGULATORY"/>
    <property type="match status" value="1"/>
</dbReference>
<feature type="modified residue" description="4-aspartylphosphate" evidence="7">
    <location>
        <position position="54"/>
    </location>
</feature>
<dbReference type="InterPro" id="IPR001789">
    <property type="entry name" value="Sig_transdc_resp-reg_receiver"/>
</dbReference>
<organism evidence="11 12">
    <name type="scientific">Rossellomorea pakistanensis</name>
    <dbReference type="NCBI Taxonomy" id="992288"/>
    <lineage>
        <taxon>Bacteria</taxon>
        <taxon>Bacillati</taxon>
        <taxon>Bacillota</taxon>
        <taxon>Bacilli</taxon>
        <taxon>Bacillales</taxon>
        <taxon>Bacillaceae</taxon>
        <taxon>Rossellomorea</taxon>
    </lineage>
</organism>
<dbReference type="PROSITE" id="PS51755">
    <property type="entry name" value="OMPR_PHOB"/>
    <property type="match status" value="1"/>
</dbReference>
<dbReference type="SMART" id="SM00448">
    <property type="entry name" value="REC"/>
    <property type="match status" value="1"/>
</dbReference>
<feature type="domain" description="OmpR/PhoB-type" evidence="10">
    <location>
        <begin position="126"/>
        <end position="226"/>
    </location>
</feature>
<dbReference type="SUPFAM" id="SSF46894">
    <property type="entry name" value="C-terminal effector domain of the bipartite response regulators"/>
    <property type="match status" value="1"/>
</dbReference>
<evidence type="ECO:0000256" key="6">
    <source>
        <dbReference type="ARBA" id="ARBA00023163"/>
    </source>
</evidence>
<feature type="DNA-binding region" description="OmpR/PhoB-type" evidence="8">
    <location>
        <begin position="126"/>
        <end position="226"/>
    </location>
</feature>
<dbReference type="Gene3D" id="3.40.50.2300">
    <property type="match status" value="1"/>
</dbReference>
<dbReference type="Pfam" id="PF00072">
    <property type="entry name" value="Response_reg"/>
    <property type="match status" value="1"/>
</dbReference>
<keyword evidence="6" id="KW-0804">Transcription</keyword>
<dbReference type="SMART" id="SM00862">
    <property type="entry name" value="Trans_reg_C"/>
    <property type="match status" value="1"/>
</dbReference>
<evidence type="ECO:0000256" key="4">
    <source>
        <dbReference type="ARBA" id="ARBA00023015"/>
    </source>
</evidence>
<dbReference type="CDD" id="cd17574">
    <property type="entry name" value="REC_OmpR"/>
    <property type="match status" value="1"/>
</dbReference>
<keyword evidence="4" id="KW-0805">Transcription regulation</keyword>
<evidence type="ECO:0000256" key="8">
    <source>
        <dbReference type="PROSITE-ProRule" id="PRU01091"/>
    </source>
</evidence>
<evidence type="ECO:0000256" key="3">
    <source>
        <dbReference type="ARBA" id="ARBA00023012"/>
    </source>
</evidence>
<dbReference type="InterPro" id="IPR036388">
    <property type="entry name" value="WH-like_DNA-bd_sf"/>
</dbReference>
<evidence type="ECO:0000259" key="9">
    <source>
        <dbReference type="PROSITE" id="PS50110"/>
    </source>
</evidence>
<keyword evidence="2 7" id="KW-0597">Phosphoprotein</keyword>
<gene>
    <name evidence="11" type="ORF">JOC86_002692</name>
</gene>
<dbReference type="InterPro" id="IPR011006">
    <property type="entry name" value="CheY-like_superfamily"/>
</dbReference>
<evidence type="ECO:0000313" key="11">
    <source>
        <dbReference type="EMBL" id="MBM7586150.1"/>
    </source>
</evidence>
<dbReference type="Gene3D" id="6.10.250.690">
    <property type="match status" value="1"/>
</dbReference>
<dbReference type="Proteomes" id="UP001646157">
    <property type="component" value="Unassembled WGS sequence"/>
</dbReference>
<dbReference type="Pfam" id="PF00486">
    <property type="entry name" value="Trans_reg_C"/>
    <property type="match status" value="1"/>
</dbReference>
<dbReference type="EMBL" id="JAFBDZ010000002">
    <property type="protein sequence ID" value="MBM7586150.1"/>
    <property type="molecule type" value="Genomic_DNA"/>
</dbReference>
<keyword evidence="3" id="KW-0902">Two-component regulatory system</keyword>
<evidence type="ECO:0000256" key="2">
    <source>
        <dbReference type="ARBA" id="ARBA00022553"/>
    </source>
</evidence>
<proteinExistence type="predicted"/>
<evidence type="ECO:0000259" key="10">
    <source>
        <dbReference type="PROSITE" id="PS51755"/>
    </source>
</evidence>
<dbReference type="PANTHER" id="PTHR48111">
    <property type="entry name" value="REGULATOR OF RPOS"/>
    <property type="match status" value="1"/>
</dbReference>
<dbReference type="GO" id="GO:0003677">
    <property type="term" value="F:DNA binding"/>
    <property type="evidence" value="ECO:0007669"/>
    <property type="project" value="UniProtKB-KW"/>
</dbReference>
<keyword evidence="12" id="KW-1185">Reference proteome</keyword>
<comment type="subcellular location">
    <subcellularLocation>
        <location evidence="1">Cytoplasm</location>
    </subcellularLocation>
</comment>
<dbReference type="InterPro" id="IPR016032">
    <property type="entry name" value="Sig_transdc_resp-reg_C-effctor"/>
</dbReference>